<name>A0A6M5YPW2_9BACT</name>
<accession>A0A6M5YPW2</accession>
<evidence type="ECO:0000313" key="4">
    <source>
        <dbReference type="Proteomes" id="UP000503447"/>
    </source>
</evidence>
<dbReference type="InterPro" id="IPR024311">
    <property type="entry name" value="Lipocalin-like"/>
</dbReference>
<proteinExistence type="predicted"/>
<keyword evidence="1" id="KW-0732">Signal</keyword>
<sequence>MRARAVVAVVFGLAGLTGAARGADDNKELIVGTWEMVYSQIPAGIPVGIKLEFTADGKVTITFKDKDGQVRTEGIGGYKIERDTLVLTGKDNSKNDKGRIVLLNKSSLVINDEVLDKVMVLKKVEK</sequence>
<organism evidence="3 4">
    <name type="scientific">Frigoriglobus tundricola</name>
    <dbReference type="NCBI Taxonomy" id="2774151"/>
    <lineage>
        <taxon>Bacteria</taxon>
        <taxon>Pseudomonadati</taxon>
        <taxon>Planctomycetota</taxon>
        <taxon>Planctomycetia</taxon>
        <taxon>Gemmatales</taxon>
        <taxon>Gemmataceae</taxon>
        <taxon>Frigoriglobus</taxon>
    </lineage>
</organism>
<gene>
    <name evidence="3" type="ORF">FTUN_3579</name>
</gene>
<dbReference type="RefSeq" id="WP_171471682.1">
    <property type="nucleotide sequence ID" value="NZ_CP053452.2"/>
</dbReference>
<feature type="signal peptide" evidence="1">
    <location>
        <begin position="1"/>
        <end position="22"/>
    </location>
</feature>
<dbReference type="AlphaFoldDB" id="A0A6M5YPW2"/>
<protein>
    <recommendedName>
        <fullName evidence="2">Lipocalin-like domain-containing protein</fullName>
    </recommendedName>
</protein>
<evidence type="ECO:0000256" key="1">
    <source>
        <dbReference type="SAM" id="SignalP"/>
    </source>
</evidence>
<dbReference type="Pfam" id="PF13648">
    <property type="entry name" value="Lipocalin_4"/>
    <property type="match status" value="1"/>
</dbReference>
<evidence type="ECO:0000259" key="2">
    <source>
        <dbReference type="Pfam" id="PF13648"/>
    </source>
</evidence>
<dbReference type="EMBL" id="CP053452">
    <property type="protein sequence ID" value="QJW96025.1"/>
    <property type="molecule type" value="Genomic_DNA"/>
</dbReference>
<dbReference type="KEGG" id="ftj:FTUN_3579"/>
<dbReference type="Proteomes" id="UP000503447">
    <property type="component" value="Chromosome"/>
</dbReference>
<reference evidence="4" key="1">
    <citation type="submission" date="2020-05" db="EMBL/GenBank/DDBJ databases">
        <title>Frigoriglobus tundricola gen. nov., sp. nov., a psychrotolerant cellulolytic planctomycete of the family Gemmataceae with two divergent copies of 16S rRNA gene.</title>
        <authorList>
            <person name="Kulichevskaya I.S."/>
            <person name="Ivanova A.A."/>
            <person name="Naumoff D.G."/>
            <person name="Beletsky A.V."/>
            <person name="Rijpstra W.I.C."/>
            <person name="Sinninghe Damste J.S."/>
            <person name="Mardanov A.V."/>
            <person name="Ravin N.V."/>
            <person name="Dedysh S.N."/>
        </authorList>
    </citation>
    <scope>NUCLEOTIDE SEQUENCE [LARGE SCALE GENOMIC DNA]</scope>
    <source>
        <strain evidence="4">PL17</strain>
    </source>
</reference>
<feature type="domain" description="Lipocalin-like" evidence="2">
    <location>
        <begin position="30"/>
        <end position="110"/>
    </location>
</feature>
<keyword evidence="4" id="KW-1185">Reference proteome</keyword>
<evidence type="ECO:0000313" key="3">
    <source>
        <dbReference type="EMBL" id="QJW96025.1"/>
    </source>
</evidence>
<feature type="chain" id="PRO_5027090564" description="Lipocalin-like domain-containing protein" evidence="1">
    <location>
        <begin position="23"/>
        <end position="126"/>
    </location>
</feature>